<gene>
    <name evidence="4" type="ORF">C41B8_16419</name>
</gene>
<proteinExistence type="inferred from homology"/>
<dbReference type="EMBL" id="APNK01000038">
    <property type="protein sequence ID" value="KEZ76138.1"/>
    <property type="molecule type" value="Genomic_DNA"/>
</dbReference>
<keyword evidence="2 4" id="KW-0808">Transferase</keyword>
<evidence type="ECO:0000256" key="1">
    <source>
        <dbReference type="ARBA" id="ARBA00005771"/>
    </source>
</evidence>
<comment type="caution">
    <text evidence="4">The sequence shown here is derived from an EMBL/GenBank/DDBJ whole genome shotgun (WGS) entry which is preliminary data.</text>
</comment>
<feature type="domain" description="Sulfotransferase" evidence="3">
    <location>
        <begin position="34"/>
        <end position="283"/>
    </location>
</feature>
<dbReference type="PANTHER" id="PTHR11783">
    <property type="entry name" value="SULFOTRANSFERASE SULT"/>
    <property type="match status" value="1"/>
</dbReference>
<comment type="similarity">
    <text evidence="1">Belongs to the sulfotransferase 1 family.</text>
</comment>
<accession>A0A084IHF4</accession>
<protein>
    <submittedName>
        <fullName evidence="4">Sulfotransferase</fullName>
    </submittedName>
</protein>
<evidence type="ECO:0000313" key="4">
    <source>
        <dbReference type="EMBL" id="KEZ76138.1"/>
    </source>
</evidence>
<dbReference type="InterPro" id="IPR000863">
    <property type="entry name" value="Sulfotransferase_dom"/>
</dbReference>
<dbReference type="Pfam" id="PF00685">
    <property type="entry name" value="Sulfotransfer_1"/>
    <property type="match status" value="1"/>
</dbReference>
<dbReference type="OrthoDB" id="3399180at2"/>
<evidence type="ECO:0000313" key="5">
    <source>
        <dbReference type="Proteomes" id="UP000028302"/>
    </source>
</evidence>
<dbReference type="GO" id="GO:0008146">
    <property type="term" value="F:sulfotransferase activity"/>
    <property type="evidence" value="ECO:0007669"/>
    <property type="project" value="InterPro"/>
</dbReference>
<organism evidence="4 5">
    <name type="scientific">Salinisphaera hydrothermalis (strain C41B8)</name>
    <dbReference type="NCBI Taxonomy" id="1304275"/>
    <lineage>
        <taxon>Bacteria</taxon>
        <taxon>Pseudomonadati</taxon>
        <taxon>Pseudomonadota</taxon>
        <taxon>Gammaproteobacteria</taxon>
        <taxon>Salinisphaerales</taxon>
        <taxon>Salinisphaeraceae</taxon>
        <taxon>Salinisphaera</taxon>
    </lineage>
</organism>
<dbReference type="eggNOG" id="ENOG502ZA0J">
    <property type="taxonomic scope" value="Bacteria"/>
</dbReference>
<dbReference type="STRING" id="1304275.C41B8_16419"/>
<dbReference type="InterPro" id="IPR027417">
    <property type="entry name" value="P-loop_NTPase"/>
</dbReference>
<name>A0A084IHF4_SALHC</name>
<dbReference type="Gene3D" id="3.40.50.300">
    <property type="entry name" value="P-loop containing nucleotide triphosphate hydrolases"/>
    <property type="match status" value="1"/>
</dbReference>
<dbReference type="Proteomes" id="UP000028302">
    <property type="component" value="Unassembled WGS sequence"/>
</dbReference>
<sequence>MSVIERTGTPVRKVRELHNHHIDSTIWNDFVFRDGDIVIASYGKSGTTWMQQIVGQLVFDGAPDVNVNELSPWLDLRIPEKATKLAALDAQTHRRFLKTHLPVDALVVSPKAKYLYCARDGRDVVWSLHNHHINANEEWFAAINDTPGRVGPPVPPADPDIRRYFHTWLAEDGAPFWSFWDNVRTWWHIRDQPNVLLVHYNALKRDLPGQLRRIAHFLDIAVEESQWPTILEHCSFEWMKTHAPRVAPLGGVFWDGGAQTFIHKGTNGRWHDVLTEADNREYEQQAIAELGEACAHWLATGEDEPEPVTQA</sequence>
<dbReference type="RefSeq" id="WP_156962572.1">
    <property type="nucleotide sequence ID" value="NZ_APNK01000038.1"/>
</dbReference>
<evidence type="ECO:0000256" key="2">
    <source>
        <dbReference type="ARBA" id="ARBA00022679"/>
    </source>
</evidence>
<dbReference type="AlphaFoldDB" id="A0A084IHF4"/>
<keyword evidence="5" id="KW-1185">Reference proteome</keyword>
<dbReference type="PATRIC" id="fig|1304275.5.peg.3361"/>
<dbReference type="SUPFAM" id="SSF52540">
    <property type="entry name" value="P-loop containing nucleoside triphosphate hydrolases"/>
    <property type="match status" value="1"/>
</dbReference>
<evidence type="ECO:0000259" key="3">
    <source>
        <dbReference type="Pfam" id="PF00685"/>
    </source>
</evidence>
<reference evidence="4 5" key="1">
    <citation type="submission" date="2013-03" db="EMBL/GenBank/DDBJ databases">
        <title>Salinisphaera hydrothermalis C41B8 Genome Sequencing.</title>
        <authorList>
            <person name="Li C."/>
            <person name="Lai Q."/>
            <person name="Shao Z."/>
        </authorList>
    </citation>
    <scope>NUCLEOTIDE SEQUENCE [LARGE SCALE GENOMIC DNA]</scope>
    <source>
        <strain evidence="4 5">C41B8</strain>
    </source>
</reference>